<dbReference type="AlphaFoldDB" id="A0A382Y2F1"/>
<dbReference type="Gene3D" id="3.90.550.10">
    <property type="entry name" value="Spore Coat Polysaccharide Biosynthesis Protein SpsA, Chain A"/>
    <property type="match status" value="1"/>
</dbReference>
<reference evidence="1" key="1">
    <citation type="submission" date="2018-05" db="EMBL/GenBank/DDBJ databases">
        <authorList>
            <person name="Lanie J.A."/>
            <person name="Ng W.-L."/>
            <person name="Kazmierczak K.M."/>
            <person name="Andrzejewski T.M."/>
            <person name="Davidsen T.M."/>
            <person name="Wayne K.J."/>
            <person name="Tettelin H."/>
            <person name="Glass J.I."/>
            <person name="Rusch D."/>
            <person name="Podicherti R."/>
            <person name="Tsui H.-C.T."/>
            <person name="Winkler M.E."/>
        </authorList>
    </citation>
    <scope>NUCLEOTIDE SEQUENCE</scope>
</reference>
<accession>A0A382Y2F1</accession>
<sequence length="65" mass="7543">AYVVNGAFYLISPVDLREQRSFYKSDGVPLVMEELNEDLDIDTKLDWMIAESVLQLHSPEEISRR</sequence>
<organism evidence="1">
    <name type="scientific">marine metagenome</name>
    <dbReference type="NCBI Taxonomy" id="408172"/>
    <lineage>
        <taxon>unclassified sequences</taxon>
        <taxon>metagenomes</taxon>
        <taxon>ecological metagenomes</taxon>
    </lineage>
</organism>
<dbReference type="InterPro" id="IPR029044">
    <property type="entry name" value="Nucleotide-diphossugar_trans"/>
</dbReference>
<dbReference type="EMBL" id="UINC01172134">
    <property type="protein sequence ID" value="SVD77045.1"/>
    <property type="molecule type" value="Genomic_DNA"/>
</dbReference>
<protein>
    <recommendedName>
        <fullName evidence="2">MobA-like NTP transferase domain-containing protein</fullName>
    </recommendedName>
</protein>
<feature type="non-terminal residue" evidence="1">
    <location>
        <position position="1"/>
    </location>
</feature>
<proteinExistence type="predicted"/>
<evidence type="ECO:0000313" key="1">
    <source>
        <dbReference type="EMBL" id="SVD77045.1"/>
    </source>
</evidence>
<gene>
    <name evidence="1" type="ORF">METZ01_LOCUS429899</name>
</gene>
<name>A0A382Y2F1_9ZZZZ</name>
<evidence type="ECO:0008006" key="2">
    <source>
        <dbReference type="Google" id="ProtNLM"/>
    </source>
</evidence>